<keyword evidence="3" id="KW-1133">Transmembrane helix</keyword>
<name>A0ABN2E5K2_9ACTN</name>
<proteinExistence type="predicted"/>
<reference evidence="6 7" key="1">
    <citation type="journal article" date="2019" name="Int. J. Syst. Evol. Microbiol.">
        <title>The Global Catalogue of Microorganisms (GCM) 10K type strain sequencing project: providing services to taxonomists for standard genome sequencing and annotation.</title>
        <authorList>
            <consortium name="The Broad Institute Genomics Platform"/>
            <consortium name="The Broad Institute Genome Sequencing Center for Infectious Disease"/>
            <person name="Wu L."/>
            <person name="Ma J."/>
        </authorList>
    </citation>
    <scope>NUCLEOTIDE SEQUENCE [LARGE SCALE GENOMIC DNA]</scope>
    <source>
        <strain evidence="6 7">JCM 14969</strain>
    </source>
</reference>
<dbReference type="Proteomes" id="UP001500393">
    <property type="component" value="Unassembled WGS sequence"/>
</dbReference>
<feature type="region of interest" description="Disordered" evidence="5">
    <location>
        <begin position="24"/>
        <end position="55"/>
    </location>
</feature>
<keyword evidence="7" id="KW-1185">Reference proteome</keyword>
<keyword evidence="2" id="KW-0812">Transmembrane</keyword>
<dbReference type="InterPro" id="IPR007343">
    <property type="entry name" value="Uncharacterised_pept_Zn_put"/>
</dbReference>
<evidence type="ECO:0000256" key="2">
    <source>
        <dbReference type="ARBA" id="ARBA00022692"/>
    </source>
</evidence>
<feature type="compositionally biased region" description="Low complexity" evidence="5">
    <location>
        <begin position="31"/>
        <end position="45"/>
    </location>
</feature>
<evidence type="ECO:0000313" key="6">
    <source>
        <dbReference type="EMBL" id="GAA1594214.1"/>
    </source>
</evidence>
<organism evidence="6 7">
    <name type="scientific">Kribbella sancticallisti</name>
    <dbReference type="NCBI Taxonomy" id="460087"/>
    <lineage>
        <taxon>Bacteria</taxon>
        <taxon>Bacillati</taxon>
        <taxon>Actinomycetota</taxon>
        <taxon>Actinomycetes</taxon>
        <taxon>Propionibacteriales</taxon>
        <taxon>Kribbellaceae</taxon>
        <taxon>Kribbella</taxon>
    </lineage>
</organism>
<evidence type="ECO:0000256" key="4">
    <source>
        <dbReference type="ARBA" id="ARBA00023136"/>
    </source>
</evidence>
<comment type="caution">
    <text evidence="6">The sequence shown here is derived from an EMBL/GenBank/DDBJ whole genome shotgun (WGS) entry which is preliminary data.</text>
</comment>
<evidence type="ECO:0000256" key="1">
    <source>
        <dbReference type="ARBA" id="ARBA00004167"/>
    </source>
</evidence>
<accession>A0ABN2E5K2</accession>
<comment type="subcellular location">
    <subcellularLocation>
        <location evidence="1">Membrane</location>
        <topology evidence="1">Single-pass membrane protein</topology>
    </subcellularLocation>
</comment>
<dbReference type="RefSeq" id="WP_344218925.1">
    <property type="nucleotide sequence ID" value="NZ_BAAAOS010000041.1"/>
</dbReference>
<dbReference type="EMBL" id="BAAAOS010000041">
    <property type="protein sequence ID" value="GAA1594214.1"/>
    <property type="molecule type" value="Genomic_DNA"/>
</dbReference>
<dbReference type="PANTHER" id="PTHR30168:SF0">
    <property type="entry name" value="INNER MEMBRANE PROTEIN"/>
    <property type="match status" value="1"/>
</dbReference>
<evidence type="ECO:0008006" key="8">
    <source>
        <dbReference type="Google" id="ProtNLM"/>
    </source>
</evidence>
<evidence type="ECO:0000313" key="7">
    <source>
        <dbReference type="Proteomes" id="UP001500393"/>
    </source>
</evidence>
<protein>
    <recommendedName>
        <fullName evidence="8">Neutral zinc metallopeptidase</fullName>
    </recommendedName>
</protein>
<dbReference type="PANTHER" id="PTHR30168">
    <property type="entry name" value="PUTATIVE MEMBRANE PROTEIN YPFJ"/>
    <property type="match status" value="1"/>
</dbReference>
<dbReference type="Pfam" id="PF04228">
    <property type="entry name" value="Zn_peptidase"/>
    <property type="match status" value="1"/>
</dbReference>
<gene>
    <name evidence="6" type="ORF">GCM10009789_55360</name>
</gene>
<evidence type="ECO:0000256" key="5">
    <source>
        <dbReference type="SAM" id="MobiDB-lite"/>
    </source>
</evidence>
<evidence type="ECO:0000256" key="3">
    <source>
        <dbReference type="ARBA" id="ARBA00022989"/>
    </source>
</evidence>
<keyword evidence="4" id="KW-0472">Membrane</keyword>
<sequence length="294" mass="31704">MIGLVVLAVLVVGSGLTFVLSRGGDDKVPASSGTPSTSTSESPSGTPSPTPGQAPSVDEIVTASKLYAVGPLSPTQCVEPKVAPSTFTTMRLYYNAILPCMNRTWLLAMKKADLPYRNPKVVVFNGPVTTVCGPQNGTRAFYCDQNESIYLPYALGAAYYKRNPISGRVWMMNTFAHEYGHHVQKLSGIYAASMTRETEASTGNQKIAESRRRDLQAACLGSAYLGSAGPYIPIRGPLLATWRVLIANTGDEYSRPRAHDRGSRVSHNYWSLVGFNSKSPNTCNTFVAAPDLVD</sequence>